<evidence type="ECO:0000313" key="2">
    <source>
        <dbReference type="Proteomes" id="UP000824533"/>
    </source>
</evidence>
<dbReference type="Proteomes" id="UP000824533">
    <property type="component" value="Linkage Group LG06"/>
</dbReference>
<comment type="caution">
    <text evidence="1">The sequence shown here is derived from an EMBL/GenBank/DDBJ whole genome shotgun (WGS) entry which is preliminary data.</text>
</comment>
<dbReference type="EMBL" id="CM034392">
    <property type="protein sequence ID" value="KAJ0180206.1"/>
    <property type="molecule type" value="Genomic_DNA"/>
</dbReference>
<evidence type="ECO:0000313" key="1">
    <source>
        <dbReference type="EMBL" id="KAJ0180206.1"/>
    </source>
</evidence>
<keyword evidence="2" id="KW-1185">Reference proteome</keyword>
<organism evidence="1 2">
    <name type="scientific">Dendrolimus kikuchii</name>
    <dbReference type="NCBI Taxonomy" id="765133"/>
    <lineage>
        <taxon>Eukaryota</taxon>
        <taxon>Metazoa</taxon>
        <taxon>Ecdysozoa</taxon>
        <taxon>Arthropoda</taxon>
        <taxon>Hexapoda</taxon>
        <taxon>Insecta</taxon>
        <taxon>Pterygota</taxon>
        <taxon>Neoptera</taxon>
        <taxon>Endopterygota</taxon>
        <taxon>Lepidoptera</taxon>
        <taxon>Glossata</taxon>
        <taxon>Ditrysia</taxon>
        <taxon>Bombycoidea</taxon>
        <taxon>Lasiocampidae</taxon>
        <taxon>Dendrolimus</taxon>
    </lineage>
</organism>
<accession>A0ACC1D8H6</accession>
<proteinExistence type="predicted"/>
<sequence>MLKSVVLVLCVVFGSCSRILVVFPVPSKSHSIISDSIVKILLDGGHNVTYVSPSTKLKSRERLNYIKISSEDLRDRNHQSLLDVVKNPQNPREILEKGVEYSKQVLQNEEVQELLSDFEESYDAVLAEWYYSGLLAPLAALYGCPLIWYTCEDISWVPLQIVHEQTNPAYAVDSLASNIAVGNNIWSRAYRLWRQICLTARIYYTINYVESPAYHQIYQPIFQKRAVFLPDYESVLYNGSLMLINSHPAVGQNSPLPNNAKYVGGHHIEEPVKLLPQKLQEILDNSTKGIIIFSLGTDINTMALPLKMKWKLMDVFGELDQTVIWKVDEYMEDLPQNVLAVKWMPQKNILNHTNTLLVINQGGFISNIEAAYFGVPVISVPFYGDQLVSADLMVAAGRGMRVDFCEEFPLKIKEAINVILGNNSYRRSAHYTSTAFKRFMVPPAKELRHWVDLVISTQGAYHLRSPALQLTMFERLHLDIVALLIMFLWFLSKVLKVVQVHMADDDEEEKKNK</sequence>
<reference evidence="1 2" key="1">
    <citation type="journal article" date="2021" name="Front. Genet.">
        <title>Chromosome-Level Genome Assembly Reveals Significant Gene Expansion in the Toll and IMD Signaling Pathways of Dendrolimus kikuchii.</title>
        <authorList>
            <person name="Zhou J."/>
            <person name="Wu P."/>
            <person name="Xiong Z."/>
            <person name="Liu N."/>
            <person name="Zhao N."/>
            <person name="Ji M."/>
            <person name="Qiu Y."/>
            <person name="Yang B."/>
        </authorList>
    </citation>
    <scope>NUCLEOTIDE SEQUENCE [LARGE SCALE GENOMIC DNA]</scope>
    <source>
        <strain evidence="1">Ann1</strain>
    </source>
</reference>
<gene>
    <name evidence="1" type="ORF">K1T71_003610</name>
</gene>
<name>A0ACC1D8H6_9NEOP</name>
<protein>
    <submittedName>
        <fullName evidence="1">Uncharacterized protein</fullName>
    </submittedName>
</protein>